<name>A0A2H1VK79_SPOFR</name>
<reference evidence="1" key="1">
    <citation type="submission" date="2016-07" db="EMBL/GenBank/DDBJ databases">
        <authorList>
            <person name="Bretaudeau A."/>
        </authorList>
    </citation>
    <scope>NUCLEOTIDE SEQUENCE</scope>
    <source>
        <strain evidence="1">Rice</strain>
        <tissue evidence="1">Whole body</tissue>
    </source>
</reference>
<dbReference type="EMBL" id="ODYU01003001">
    <property type="protein sequence ID" value="SOQ41206.1"/>
    <property type="molecule type" value="Genomic_DNA"/>
</dbReference>
<organism evidence="1">
    <name type="scientific">Spodoptera frugiperda</name>
    <name type="common">Fall armyworm</name>
    <dbReference type="NCBI Taxonomy" id="7108"/>
    <lineage>
        <taxon>Eukaryota</taxon>
        <taxon>Metazoa</taxon>
        <taxon>Ecdysozoa</taxon>
        <taxon>Arthropoda</taxon>
        <taxon>Hexapoda</taxon>
        <taxon>Insecta</taxon>
        <taxon>Pterygota</taxon>
        <taxon>Neoptera</taxon>
        <taxon>Endopterygota</taxon>
        <taxon>Lepidoptera</taxon>
        <taxon>Glossata</taxon>
        <taxon>Ditrysia</taxon>
        <taxon>Noctuoidea</taxon>
        <taxon>Noctuidae</taxon>
        <taxon>Amphipyrinae</taxon>
        <taxon>Spodoptera</taxon>
    </lineage>
</organism>
<proteinExistence type="predicted"/>
<sequence length="88" mass="9352">MSLRRAGLQCSGVFMVVSTVDHGFFRSCSGIGGCGGLVPLKKDQTFACYVKGFGMVMCNPIKKGKVKGRLSPVPMCTNIPRAEKPPGD</sequence>
<dbReference type="AlphaFoldDB" id="A0A2H1VK79"/>
<evidence type="ECO:0000313" key="1">
    <source>
        <dbReference type="EMBL" id="SOQ41206.1"/>
    </source>
</evidence>
<gene>
    <name evidence="1" type="ORF">SFRICE_013304</name>
</gene>
<accession>A0A2H1VK79</accession>
<protein>
    <submittedName>
        <fullName evidence="1">SFRICE_013304</fullName>
    </submittedName>
</protein>